<protein>
    <submittedName>
        <fullName evidence="1">Uncharacterized protein</fullName>
    </submittedName>
</protein>
<reference evidence="1" key="2">
    <citation type="journal article" date="2015" name="Data Brief">
        <title>Shoot transcriptome of the giant reed, Arundo donax.</title>
        <authorList>
            <person name="Barrero R.A."/>
            <person name="Guerrero F.D."/>
            <person name="Moolhuijzen P."/>
            <person name="Goolsby J.A."/>
            <person name="Tidwell J."/>
            <person name="Bellgard S.E."/>
            <person name="Bellgard M.I."/>
        </authorList>
    </citation>
    <scope>NUCLEOTIDE SEQUENCE</scope>
    <source>
        <tissue evidence="1">Shoot tissue taken approximately 20 cm above the soil surface</tissue>
    </source>
</reference>
<evidence type="ECO:0000313" key="1">
    <source>
        <dbReference type="EMBL" id="JAD22701.1"/>
    </source>
</evidence>
<organism evidence="1">
    <name type="scientific">Arundo donax</name>
    <name type="common">Giant reed</name>
    <name type="synonym">Donax arundinaceus</name>
    <dbReference type="NCBI Taxonomy" id="35708"/>
    <lineage>
        <taxon>Eukaryota</taxon>
        <taxon>Viridiplantae</taxon>
        <taxon>Streptophyta</taxon>
        <taxon>Embryophyta</taxon>
        <taxon>Tracheophyta</taxon>
        <taxon>Spermatophyta</taxon>
        <taxon>Magnoliopsida</taxon>
        <taxon>Liliopsida</taxon>
        <taxon>Poales</taxon>
        <taxon>Poaceae</taxon>
        <taxon>PACMAD clade</taxon>
        <taxon>Arundinoideae</taxon>
        <taxon>Arundineae</taxon>
        <taxon>Arundo</taxon>
    </lineage>
</organism>
<dbReference type="AlphaFoldDB" id="A0A0A8Y8V6"/>
<accession>A0A0A8Y8V6</accession>
<proteinExistence type="predicted"/>
<reference evidence="1" key="1">
    <citation type="submission" date="2014-09" db="EMBL/GenBank/DDBJ databases">
        <authorList>
            <person name="Magalhaes I.L.F."/>
            <person name="Oliveira U."/>
            <person name="Santos F.R."/>
            <person name="Vidigal T.H.D.A."/>
            <person name="Brescovit A.D."/>
            <person name="Santos A.J."/>
        </authorList>
    </citation>
    <scope>NUCLEOTIDE SEQUENCE</scope>
    <source>
        <tissue evidence="1">Shoot tissue taken approximately 20 cm above the soil surface</tissue>
    </source>
</reference>
<name>A0A0A8Y8V6_ARUDO</name>
<sequence length="64" mass="6943">MAYMSSWYMANILSLVMSRMRRQAVMLTGGTLFLTGFITLAIYPAAPIIGTILLVFGVGLTAQV</sequence>
<dbReference type="EMBL" id="GBRH01275194">
    <property type="protein sequence ID" value="JAD22701.1"/>
    <property type="molecule type" value="Transcribed_RNA"/>
</dbReference>